<dbReference type="AlphaFoldDB" id="A0A4C1V2I5"/>
<evidence type="ECO:0000313" key="1">
    <source>
        <dbReference type="EMBL" id="GBP32740.1"/>
    </source>
</evidence>
<reference evidence="1 2" key="1">
    <citation type="journal article" date="2019" name="Commun. Biol.">
        <title>The bagworm genome reveals a unique fibroin gene that provides high tensile strength.</title>
        <authorList>
            <person name="Kono N."/>
            <person name="Nakamura H."/>
            <person name="Ohtoshi R."/>
            <person name="Tomita M."/>
            <person name="Numata K."/>
            <person name="Arakawa K."/>
        </authorList>
    </citation>
    <scope>NUCLEOTIDE SEQUENCE [LARGE SCALE GENOMIC DNA]</scope>
</reference>
<protein>
    <submittedName>
        <fullName evidence="1">Uncharacterized protein</fullName>
    </submittedName>
</protein>
<name>A0A4C1V2I5_EUMVA</name>
<dbReference type="Proteomes" id="UP000299102">
    <property type="component" value="Unassembled WGS sequence"/>
</dbReference>
<dbReference type="OrthoDB" id="69646at2759"/>
<comment type="caution">
    <text evidence="1">The sequence shown here is derived from an EMBL/GenBank/DDBJ whole genome shotgun (WGS) entry which is preliminary data.</text>
</comment>
<gene>
    <name evidence="1" type="ORF">EVAR_18892_1</name>
</gene>
<proteinExistence type="predicted"/>
<accession>A0A4C1V2I5</accession>
<sequence>MLTFGDDFVREDRTKLFTFYSDPIRRNNACLHQVDSRVPVEVTMKQGYRMNCVQKRYEKTDWVLSVYNPIEFISDGMDGGMVQDKNGPACAVKYLTLTEHGHETAASADASYPMSEISSGPLLFPLTRSPYIRYPISSQEVSNALMTPLGLRVSMGGGDYSVMARLPLDFAISRKKLEIVYTPEQH</sequence>
<evidence type="ECO:0000313" key="2">
    <source>
        <dbReference type="Proteomes" id="UP000299102"/>
    </source>
</evidence>
<keyword evidence="2" id="KW-1185">Reference proteome</keyword>
<dbReference type="EMBL" id="BGZK01000264">
    <property type="protein sequence ID" value="GBP32740.1"/>
    <property type="molecule type" value="Genomic_DNA"/>
</dbReference>
<organism evidence="1 2">
    <name type="scientific">Eumeta variegata</name>
    <name type="common">Bagworm moth</name>
    <name type="synonym">Eumeta japonica</name>
    <dbReference type="NCBI Taxonomy" id="151549"/>
    <lineage>
        <taxon>Eukaryota</taxon>
        <taxon>Metazoa</taxon>
        <taxon>Ecdysozoa</taxon>
        <taxon>Arthropoda</taxon>
        <taxon>Hexapoda</taxon>
        <taxon>Insecta</taxon>
        <taxon>Pterygota</taxon>
        <taxon>Neoptera</taxon>
        <taxon>Endopterygota</taxon>
        <taxon>Lepidoptera</taxon>
        <taxon>Glossata</taxon>
        <taxon>Ditrysia</taxon>
        <taxon>Tineoidea</taxon>
        <taxon>Psychidae</taxon>
        <taxon>Oiketicinae</taxon>
        <taxon>Eumeta</taxon>
    </lineage>
</organism>